<name>A0A2H3JPD0_WOLCO</name>
<protein>
    <submittedName>
        <fullName evidence="2">SGNH hydrolase</fullName>
    </submittedName>
</protein>
<dbReference type="Pfam" id="PF13472">
    <property type="entry name" value="Lipase_GDSL_2"/>
    <property type="match status" value="1"/>
</dbReference>
<dbReference type="STRING" id="742152.A0A2H3JPD0"/>
<dbReference type="InterPro" id="IPR036514">
    <property type="entry name" value="SGNH_hydro_sf"/>
</dbReference>
<dbReference type="Gene3D" id="3.40.50.1110">
    <property type="entry name" value="SGNH hydrolase"/>
    <property type="match status" value="1"/>
</dbReference>
<dbReference type="InterPro" id="IPR013830">
    <property type="entry name" value="SGNH_hydro"/>
</dbReference>
<sequence length="257" mass="29355">MAANVQNVIMLVGDSITQGGWEPNGFAQQLAYVYNRKMDVINRGMSGYNTEWIIPVFEQCFATQHEQQHAPKVRILTIWLGANDAALPGTAQHVPLPAYGENLARMIRMVTSPESAWYSPDTRVLLLTPPPVNTYQWRERQAMKEPPRGLDRDFAVTQSYAERAAQVAREEGVAVVDIWTRMWDACGRVEEQLSELLSDGLHLTEKGYAIVFDEIIKTISENYPELHYDRLKPVFPFFDQINYDDPRSSLTRMNAFD</sequence>
<dbReference type="GO" id="GO:0016787">
    <property type="term" value="F:hydrolase activity"/>
    <property type="evidence" value="ECO:0007669"/>
    <property type="project" value="UniProtKB-KW"/>
</dbReference>
<dbReference type="OMA" id="VPIDRYK"/>
<evidence type="ECO:0000313" key="2">
    <source>
        <dbReference type="EMBL" id="PCH38484.1"/>
    </source>
</evidence>
<keyword evidence="3" id="KW-1185">Reference proteome</keyword>
<accession>A0A2H3JPD0</accession>
<dbReference type="CDD" id="cd01838">
    <property type="entry name" value="Isoamyl_acetate_hydrolase_like"/>
    <property type="match status" value="1"/>
</dbReference>
<evidence type="ECO:0000259" key="1">
    <source>
        <dbReference type="Pfam" id="PF13472"/>
    </source>
</evidence>
<feature type="domain" description="SGNH hydrolase-type esterase" evidence="1">
    <location>
        <begin position="12"/>
        <end position="210"/>
    </location>
</feature>
<gene>
    <name evidence="2" type="ORF">WOLCODRAFT_136306</name>
</gene>
<dbReference type="PANTHER" id="PTHR14209:SF19">
    <property type="entry name" value="ISOAMYL ACETATE-HYDROLYZING ESTERASE 1 HOMOLOG"/>
    <property type="match status" value="1"/>
</dbReference>
<organism evidence="2 3">
    <name type="scientific">Wolfiporia cocos (strain MD-104)</name>
    <name type="common">Brown rot fungus</name>
    <dbReference type="NCBI Taxonomy" id="742152"/>
    <lineage>
        <taxon>Eukaryota</taxon>
        <taxon>Fungi</taxon>
        <taxon>Dikarya</taxon>
        <taxon>Basidiomycota</taxon>
        <taxon>Agaricomycotina</taxon>
        <taxon>Agaricomycetes</taxon>
        <taxon>Polyporales</taxon>
        <taxon>Phaeolaceae</taxon>
        <taxon>Wolfiporia</taxon>
    </lineage>
</organism>
<evidence type="ECO:0000313" key="3">
    <source>
        <dbReference type="Proteomes" id="UP000218811"/>
    </source>
</evidence>
<reference evidence="2 3" key="1">
    <citation type="journal article" date="2012" name="Science">
        <title>The Paleozoic origin of enzymatic lignin decomposition reconstructed from 31 fungal genomes.</title>
        <authorList>
            <person name="Floudas D."/>
            <person name="Binder M."/>
            <person name="Riley R."/>
            <person name="Barry K."/>
            <person name="Blanchette R.A."/>
            <person name="Henrissat B."/>
            <person name="Martinez A.T."/>
            <person name="Otillar R."/>
            <person name="Spatafora J.W."/>
            <person name="Yadav J.S."/>
            <person name="Aerts A."/>
            <person name="Benoit I."/>
            <person name="Boyd A."/>
            <person name="Carlson A."/>
            <person name="Copeland A."/>
            <person name="Coutinho P.M."/>
            <person name="de Vries R.P."/>
            <person name="Ferreira P."/>
            <person name="Findley K."/>
            <person name="Foster B."/>
            <person name="Gaskell J."/>
            <person name="Glotzer D."/>
            <person name="Gorecki P."/>
            <person name="Heitman J."/>
            <person name="Hesse C."/>
            <person name="Hori C."/>
            <person name="Igarashi K."/>
            <person name="Jurgens J.A."/>
            <person name="Kallen N."/>
            <person name="Kersten P."/>
            <person name="Kohler A."/>
            <person name="Kuees U."/>
            <person name="Kumar T.K.A."/>
            <person name="Kuo A."/>
            <person name="LaButti K."/>
            <person name="Larrondo L.F."/>
            <person name="Lindquist E."/>
            <person name="Ling A."/>
            <person name="Lombard V."/>
            <person name="Lucas S."/>
            <person name="Lundell T."/>
            <person name="Martin R."/>
            <person name="McLaughlin D.J."/>
            <person name="Morgenstern I."/>
            <person name="Morin E."/>
            <person name="Murat C."/>
            <person name="Nagy L.G."/>
            <person name="Nolan M."/>
            <person name="Ohm R.A."/>
            <person name="Patyshakuliyeva A."/>
            <person name="Rokas A."/>
            <person name="Ruiz-Duenas F.J."/>
            <person name="Sabat G."/>
            <person name="Salamov A."/>
            <person name="Samejima M."/>
            <person name="Schmutz J."/>
            <person name="Slot J.C."/>
            <person name="St John F."/>
            <person name="Stenlid J."/>
            <person name="Sun H."/>
            <person name="Sun S."/>
            <person name="Syed K."/>
            <person name="Tsang A."/>
            <person name="Wiebenga A."/>
            <person name="Young D."/>
            <person name="Pisabarro A."/>
            <person name="Eastwood D.C."/>
            <person name="Martin F."/>
            <person name="Cullen D."/>
            <person name="Grigoriev I.V."/>
            <person name="Hibbett D.S."/>
        </authorList>
    </citation>
    <scope>NUCLEOTIDE SEQUENCE [LARGE SCALE GENOMIC DNA]</scope>
    <source>
        <strain evidence="2 3">MD-104</strain>
    </source>
</reference>
<proteinExistence type="predicted"/>
<dbReference type="SUPFAM" id="SSF52266">
    <property type="entry name" value="SGNH hydrolase"/>
    <property type="match status" value="1"/>
</dbReference>
<keyword evidence="2" id="KW-0378">Hydrolase</keyword>
<dbReference type="EMBL" id="KB467942">
    <property type="protein sequence ID" value="PCH38484.1"/>
    <property type="molecule type" value="Genomic_DNA"/>
</dbReference>
<dbReference type="InterPro" id="IPR045136">
    <property type="entry name" value="Iah1-like"/>
</dbReference>
<dbReference type="Proteomes" id="UP000218811">
    <property type="component" value="Unassembled WGS sequence"/>
</dbReference>
<dbReference type="PANTHER" id="PTHR14209">
    <property type="entry name" value="ISOAMYL ACETATE-HYDROLYZING ESTERASE 1"/>
    <property type="match status" value="1"/>
</dbReference>
<dbReference type="AlphaFoldDB" id="A0A2H3JPD0"/>
<dbReference type="OrthoDB" id="671439at2759"/>